<keyword evidence="1" id="KW-0067">ATP-binding</keyword>
<dbReference type="InterPro" id="IPR017441">
    <property type="entry name" value="Protein_kinase_ATP_BS"/>
</dbReference>
<dbReference type="PROSITE" id="PS00107">
    <property type="entry name" value="PROTEIN_KINASE_ATP"/>
    <property type="match status" value="1"/>
</dbReference>
<gene>
    <name evidence="3" type="ORF">PFISCL1PPCAC_16060</name>
</gene>
<evidence type="ECO:0000313" key="4">
    <source>
        <dbReference type="Proteomes" id="UP001432322"/>
    </source>
</evidence>
<keyword evidence="1" id="KW-0547">Nucleotide-binding</keyword>
<dbReference type="EMBL" id="BTSY01000004">
    <property type="protein sequence ID" value="GMT24763.1"/>
    <property type="molecule type" value="Genomic_DNA"/>
</dbReference>
<keyword evidence="4" id="KW-1185">Reference proteome</keyword>
<evidence type="ECO:0000313" key="3">
    <source>
        <dbReference type="EMBL" id="GMT24763.1"/>
    </source>
</evidence>
<dbReference type="SUPFAM" id="SSF56112">
    <property type="entry name" value="Protein kinase-like (PK-like)"/>
    <property type="match status" value="1"/>
</dbReference>
<reference evidence="3" key="1">
    <citation type="submission" date="2023-10" db="EMBL/GenBank/DDBJ databases">
        <title>Genome assembly of Pristionchus species.</title>
        <authorList>
            <person name="Yoshida K."/>
            <person name="Sommer R.J."/>
        </authorList>
    </citation>
    <scope>NUCLEOTIDE SEQUENCE</scope>
    <source>
        <strain evidence="3">RS5133</strain>
    </source>
</reference>
<protein>
    <recommendedName>
        <fullName evidence="2">Protein kinase domain-containing protein</fullName>
    </recommendedName>
</protein>
<dbReference type="InterPro" id="IPR011009">
    <property type="entry name" value="Kinase-like_dom_sf"/>
</dbReference>
<sequence>KEVVHYQIQEKLGSGAFGAVYKVHCIEDDKTMAMKCEPVDIKRRSLNMEFRAMKTARNSGSPYFTQYCDRGVDKDRFSFITMELVGENLFSIVHKQPNHCFTISTACRVAEQTLAAIRDLHEVNFLHRDIKPPNFATGRKEDGKDNIIYLLDFGMCRTIRTKEGKLKHYRTKAQFRGTVRYASVGALLGDEQSRKDDIEGWLYMIVEFTMGYVPWSS</sequence>
<feature type="non-terminal residue" evidence="3">
    <location>
        <position position="217"/>
    </location>
</feature>
<dbReference type="GO" id="GO:0004672">
    <property type="term" value="F:protein kinase activity"/>
    <property type="evidence" value="ECO:0007669"/>
    <property type="project" value="InterPro"/>
</dbReference>
<dbReference type="GO" id="GO:0005524">
    <property type="term" value="F:ATP binding"/>
    <property type="evidence" value="ECO:0007669"/>
    <property type="project" value="UniProtKB-UniRule"/>
</dbReference>
<evidence type="ECO:0000256" key="1">
    <source>
        <dbReference type="PROSITE-ProRule" id="PRU10141"/>
    </source>
</evidence>
<dbReference type="AlphaFoldDB" id="A0AAV5W2Q7"/>
<dbReference type="PROSITE" id="PS50011">
    <property type="entry name" value="PROTEIN_KINASE_DOM"/>
    <property type="match status" value="1"/>
</dbReference>
<feature type="domain" description="Protein kinase" evidence="2">
    <location>
        <begin position="6"/>
        <end position="217"/>
    </location>
</feature>
<evidence type="ECO:0000259" key="2">
    <source>
        <dbReference type="PROSITE" id="PS50011"/>
    </source>
</evidence>
<accession>A0AAV5W2Q7</accession>
<dbReference type="InterPro" id="IPR000719">
    <property type="entry name" value="Prot_kinase_dom"/>
</dbReference>
<comment type="caution">
    <text evidence="3">The sequence shown here is derived from an EMBL/GenBank/DDBJ whole genome shotgun (WGS) entry which is preliminary data.</text>
</comment>
<dbReference type="Pfam" id="PF00069">
    <property type="entry name" value="Pkinase"/>
    <property type="match status" value="1"/>
</dbReference>
<dbReference type="Proteomes" id="UP001432322">
    <property type="component" value="Unassembled WGS sequence"/>
</dbReference>
<dbReference type="InterPro" id="IPR050235">
    <property type="entry name" value="CK1_Ser-Thr_kinase"/>
</dbReference>
<name>A0AAV5W2Q7_9BILA</name>
<feature type="binding site" evidence="1">
    <location>
        <position position="35"/>
    </location>
    <ligand>
        <name>ATP</name>
        <dbReference type="ChEBI" id="CHEBI:30616"/>
    </ligand>
</feature>
<dbReference type="SMART" id="SM00220">
    <property type="entry name" value="S_TKc"/>
    <property type="match status" value="1"/>
</dbReference>
<proteinExistence type="predicted"/>
<feature type="non-terminal residue" evidence="3">
    <location>
        <position position="1"/>
    </location>
</feature>
<dbReference type="Gene3D" id="1.10.510.10">
    <property type="entry name" value="Transferase(Phosphotransferase) domain 1"/>
    <property type="match status" value="1"/>
</dbReference>
<dbReference type="PANTHER" id="PTHR11909">
    <property type="entry name" value="CASEIN KINASE-RELATED"/>
    <property type="match status" value="1"/>
</dbReference>
<organism evidence="3 4">
    <name type="scientific">Pristionchus fissidentatus</name>
    <dbReference type="NCBI Taxonomy" id="1538716"/>
    <lineage>
        <taxon>Eukaryota</taxon>
        <taxon>Metazoa</taxon>
        <taxon>Ecdysozoa</taxon>
        <taxon>Nematoda</taxon>
        <taxon>Chromadorea</taxon>
        <taxon>Rhabditida</taxon>
        <taxon>Rhabditina</taxon>
        <taxon>Diplogasteromorpha</taxon>
        <taxon>Diplogasteroidea</taxon>
        <taxon>Neodiplogasteridae</taxon>
        <taxon>Pristionchus</taxon>
    </lineage>
</organism>